<evidence type="ECO:0000313" key="2">
    <source>
        <dbReference type="Proteomes" id="UP000011863"/>
    </source>
</evidence>
<dbReference type="PANTHER" id="PTHR13627:SF31">
    <property type="entry name" value="RIBITOL 5-PHOSPHATE TRANSFERASE FKRP"/>
    <property type="match status" value="1"/>
</dbReference>
<dbReference type="KEGG" id="aym:YM304_30100"/>
<dbReference type="PANTHER" id="PTHR13627">
    <property type="entry name" value="FUKUTIN RELATED PROTEIN"/>
    <property type="match status" value="1"/>
</dbReference>
<dbReference type="InterPro" id="IPR052613">
    <property type="entry name" value="LicD_transferase"/>
</dbReference>
<keyword evidence="2" id="KW-1185">Reference proteome</keyword>
<accession>A0A6C7E6I1</accession>
<gene>
    <name evidence="1" type="ORF">YM304_30100</name>
</gene>
<dbReference type="Proteomes" id="UP000011863">
    <property type="component" value="Chromosome"/>
</dbReference>
<proteinExistence type="predicted"/>
<reference evidence="1 2" key="1">
    <citation type="journal article" date="2013" name="Int. J. Syst. Evol. Microbiol.">
        <title>Ilumatobacter nonamiense sp. nov. and Ilumatobacter coccineum sp. nov., isolated from seashore sand.</title>
        <authorList>
            <person name="Matsumoto A."/>
            <person name="Kasai H."/>
            <person name="Matsuo Y."/>
            <person name="Shizuri Y."/>
            <person name="Ichikawa N."/>
            <person name="Fujita N."/>
            <person name="Omura S."/>
            <person name="Takahashi Y."/>
        </authorList>
    </citation>
    <scope>NUCLEOTIDE SEQUENCE [LARGE SCALE GENOMIC DNA]</scope>
    <source>
        <strain evidence="2">NBRC 103263 / KCTC 29153 / YM16-304</strain>
    </source>
</reference>
<name>A0A6C7E6I1_ILUCY</name>
<dbReference type="RefSeq" id="WP_015442571.1">
    <property type="nucleotide sequence ID" value="NC_020520.1"/>
</dbReference>
<sequence length="362" mass="41192">MLSLLRDRVLRLIDRSSFVRTLTVRLLALGARRSGAVEPVVDEAVEGRDRRPTARTAQMIMWARRVTQESSDLPTHFDPAEHLTSEHALDAARRAVEHRLESQPGDDVAARQLLRLVPDRRLVDLARDVEGDIQTLLHRKATTASASKGGIAPELQLEITAELTERLAEIDVRPFLMSGTLLGIVRDGDFMAHDYDIDLGLMPDTDLATIPDFVRRMGYETTVEGDRIVALHSSGARTDLFPHTRRDGKFWHGSLVHEWWNTPFDLAPMEMKGHRLFTPDDPKRYLDENYGDWSRPVAFYDISFDTPNRVYRQNADALLHLHSRCVIALRTNDRWLLESAARELRDNFGIDVTDFLAASRLL</sequence>
<protein>
    <recommendedName>
        <fullName evidence="3">LicD family protein</fullName>
    </recommendedName>
</protein>
<dbReference type="EMBL" id="AP012057">
    <property type="protein sequence ID" value="BAN03324.1"/>
    <property type="molecule type" value="Genomic_DNA"/>
</dbReference>
<dbReference type="OrthoDB" id="3780655at2"/>
<evidence type="ECO:0008006" key="3">
    <source>
        <dbReference type="Google" id="ProtNLM"/>
    </source>
</evidence>
<evidence type="ECO:0000313" key="1">
    <source>
        <dbReference type="EMBL" id="BAN03324.1"/>
    </source>
</evidence>
<organism evidence="1 2">
    <name type="scientific">Ilumatobacter coccineus (strain NBRC 103263 / KCTC 29153 / YM16-304)</name>
    <dbReference type="NCBI Taxonomy" id="1313172"/>
    <lineage>
        <taxon>Bacteria</taxon>
        <taxon>Bacillati</taxon>
        <taxon>Actinomycetota</taxon>
        <taxon>Acidimicrobiia</taxon>
        <taxon>Acidimicrobiales</taxon>
        <taxon>Ilumatobacteraceae</taxon>
        <taxon>Ilumatobacter</taxon>
    </lineage>
</organism>
<dbReference type="AlphaFoldDB" id="A0A6C7E6I1"/>